<dbReference type="GO" id="GO:0046872">
    <property type="term" value="F:metal ion binding"/>
    <property type="evidence" value="ECO:0007669"/>
    <property type="project" value="UniProtKB-KW"/>
</dbReference>
<feature type="domain" description="Nudix hydrolase" evidence="4">
    <location>
        <begin position="182"/>
        <end position="312"/>
    </location>
</feature>
<dbReference type="Pfam" id="PF18290">
    <property type="entry name" value="Nudix_hydro"/>
    <property type="match status" value="2"/>
</dbReference>
<dbReference type="Gene3D" id="3.40.630.30">
    <property type="match status" value="2"/>
</dbReference>
<name>A0AAD1YU97_9LAMI</name>
<dbReference type="AlphaFoldDB" id="A0AAD1YU97"/>
<reference evidence="5" key="1">
    <citation type="submission" date="2023-05" db="EMBL/GenBank/DDBJ databases">
        <authorList>
            <person name="Huff M."/>
        </authorList>
    </citation>
    <scope>NUCLEOTIDE SEQUENCE</scope>
</reference>
<dbReference type="PANTHER" id="PTHR13994">
    <property type="entry name" value="NUDIX HYDROLASE RELATED"/>
    <property type="match status" value="1"/>
</dbReference>
<evidence type="ECO:0000313" key="5">
    <source>
        <dbReference type="EMBL" id="CAI9756814.1"/>
    </source>
</evidence>
<dbReference type="Proteomes" id="UP000834106">
    <property type="component" value="Chromosome 2"/>
</dbReference>
<evidence type="ECO:0000256" key="2">
    <source>
        <dbReference type="ARBA" id="ARBA00022723"/>
    </source>
</evidence>
<dbReference type="GO" id="GO:0047631">
    <property type="term" value="F:ADP-ribose diphosphatase activity"/>
    <property type="evidence" value="ECO:0007669"/>
    <property type="project" value="TreeGrafter"/>
</dbReference>
<dbReference type="FunFam" id="3.90.79.10:FF:000015">
    <property type="entry name" value="Nudix hydrolase 8"/>
    <property type="match status" value="1"/>
</dbReference>
<dbReference type="GO" id="GO:0051287">
    <property type="term" value="F:NAD binding"/>
    <property type="evidence" value="ECO:0007669"/>
    <property type="project" value="TreeGrafter"/>
</dbReference>
<dbReference type="EMBL" id="OU503037">
    <property type="protein sequence ID" value="CAI9756814.1"/>
    <property type="molecule type" value="Genomic_DNA"/>
</dbReference>
<evidence type="ECO:0000259" key="4">
    <source>
        <dbReference type="PROSITE" id="PS51462"/>
    </source>
</evidence>
<evidence type="ECO:0000256" key="3">
    <source>
        <dbReference type="ARBA" id="ARBA00022801"/>
    </source>
</evidence>
<organism evidence="5 6">
    <name type="scientific">Fraxinus pennsylvanica</name>
    <dbReference type="NCBI Taxonomy" id="56036"/>
    <lineage>
        <taxon>Eukaryota</taxon>
        <taxon>Viridiplantae</taxon>
        <taxon>Streptophyta</taxon>
        <taxon>Embryophyta</taxon>
        <taxon>Tracheophyta</taxon>
        <taxon>Spermatophyta</taxon>
        <taxon>Magnoliopsida</taxon>
        <taxon>eudicotyledons</taxon>
        <taxon>Gunneridae</taxon>
        <taxon>Pentapetalae</taxon>
        <taxon>asterids</taxon>
        <taxon>lamiids</taxon>
        <taxon>Lamiales</taxon>
        <taxon>Oleaceae</taxon>
        <taxon>Oleeae</taxon>
        <taxon>Fraxinus</taxon>
    </lineage>
</organism>
<dbReference type="InterPro" id="IPR020084">
    <property type="entry name" value="NUDIX_hydrolase_CS"/>
</dbReference>
<dbReference type="InterPro" id="IPR003293">
    <property type="entry name" value="Nudix_hydrolase6-like"/>
</dbReference>
<dbReference type="PANTHER" id="PTHR13994:SF30">
    <property type="entry name" value="NUDIX HYDROLASE 10"/>
    <property type="match status" value="1"/>
</dbReference>
<dbReference type="CDD" id="cd04670">
    <property type="entry name" value="NUDIX_ASFGF2_Nudt6"/>
    <property type="match status" value="1"/>
</dbReference>
<dbReference type="PROSITE" id="PS00893">
    <property type="entry name" value="NUDIX_BOX"/>
    <property type="match status" value="1"/>
</dbReference>
<dbReference type="PRINTS" id="PR01356">
    <property type="entry name" value="GFGPROTEIN"/>
</dbReference>
<protein>
    <recommendedName>
        <fullName evidence="4">Nudix hydrolase domain-containing protein</fullName>
    </recommendedName>
</protein>
<proteinExistence type="inferred from homology"/>
<sequence>MEQTIVENGVTETQLLPARDDAYGGVVVEMEKPMDPNFFHKMLKASLLQWKLQGKKVDFDGIIVCGVSISQLSCGLMEQTIVENGVTETQLQGRALLRIPGVVVEMEKPMDPNFFHKMLKASLLRWKLQGKKGVWIKLPIQLANLVEIAVKEGFWYHHAEPHYLMLVYWIPETINTIPAHATHRVRIGAIVLNDKRELLVVREKYGRFRERGIWKIPTGILDQGEDISVGAKREVQEETGIDTEFTDVLAFRQMHKYFFEKSDLFFLCMLRPLTFDVKNQDSEITGAQWMPIEEYAAQPLAHEDWMFKDVSDLCLAKLDKNYNGLSPLPITSFFNDLVSYLYVNKHDLNL</sequence>
<gene>
    <name evidence="5" type="ORF">FPE_LOCUS4244</name>
</gene>
<keyword evidence="2" id="KW-0479">Metal-binding</keyword>
<evidence type="ECO:0000256" key="1">
    <source>
        <dbReference type="ARBA" id="ARBA00005582"/>
    </source>
</evidence>
<comment type="similarity">
    <text evidence="1">Belongs to the Nudix hydrolase family.</text>
</comment>
<evidence type="ECO:0000313" key="6">
    <source>
        <dbReference type="Proteomes" id="UP000834106"/>
    </source>
</evidence>
<keyword evidence="3" id="KW-0378">Hydrolase</keyword>
<dbReference type="PROSITE" id="PS51462">
    <property type="entry name" value="NUDIX"/>
    <property type="match status" value="1"/>
</dbReference>
<dbReference type="SUPFAM" id="SSF55811">
    <property type="entry name" value="Nudix"/>
    <property type="match status" value="1"/>
</dbReference>
<dbReference type="InterPro" id="IPR015797">
    <property type="entry name" value="NUDIX_hydrolase-like_dom_sf"/>
</dbReference>
<keyword evidence="6" id="KW-1185">Reference proteome</keyword>
<dbReference type="InterPro" id="IPR040618">
    <property type="entry name" value="Pre-Nudix"/>
</dbReference>
<dbReference type="Gene3D" id="3.90.79.10">
    <property type="entry name" value="Nucleoside Triphosphate Pyrophosphohydrolase"/>
    <property type="match status" value="1"/>
</dbReference>
<accession>A0AAD1YU97</accession>
<dbReference type="FunFam" id="3.40.630.30:FF:000016">
    <property type="entry name" value="nudix hydrolase 2"/>
    <property type="match status" value="1"/>
</dbReference>
<dbReference type="GO" id="GO:0035529">
    <property type="term" value="F:NADH pyrophosphatase activity"/>
    <property type="evidence" value="ECO:0007669"/>
    <property type="project" value="TreeGrafter"/>
</dbReference>
<dbReference type="Pfam" id="PF00293">
    <property type="entry name" value="NUDIX"/>
    <property type="match status" value="1"/>
</dbReference>
<dbReference type="InterPro" id="IPR000086">
    <property type="entry name" value="NUDIX_hydrolase_dom"/>
</dbReference>